<name>A0AAV4HDT4_9GAST</name>
<protein>
    <submittedName>
        <fullName evidence="2">Uncharacterized protein</fullName>
    </submittedName>
</protein>
<dbReference type="EMBL" id="BMAT01012652">
    <property type="protein sequence ID" value="GFR96103.1"/>
    <property type="molecule type" value="Genomic_DNA"/>
</dbReference>
<evidence type="ECO:0000256" key="1">
    <source>
        <dbReference type="SAM" id="MobiDB-lite"/>
    </source>
</evidence>
<feature type="compositionally biased region" description="Polar residues" evidence="1">
    <location>
        <begin position="45"/>
        <end position="60"/>
    </location>
</feature>
<feature type="region of interest" description="Disordered" evidence="1">
    <location>
        <begin position="31"/>
        <end position="62"/>
    </location>
</feature>
<sequence>MVLQRPLDGPEMAKSICPASQYSLEVWRDRQTDRPAGRQTGPVAKSNTDSPTSLWPSQAATVPPACGEVKQRQSHQPVAKSSTDSPTSLWRSQALKILLFVQ</sequence>
<evidence type="ECO:0000313" key="2">
    <source>
        <dbReference type="EMBL" id="GFR96103.1"/>
    </source>
</evidence>
<dbReference type="Proteomes" id="UP000762676">
    <property type="component" value="Unassembled WGS sequence"/>
</dbReference>
<evidence type="ECO:0000313" key="3">
    <source>
        <dbReference type="Proteomes" id="UP000762676"/>
    </source>
</evidence>
<comment type="caution">
    <text evidence="2">The sequence shown here is derived from an EMBL/GenBank/DDBJ whole genome shotgun (WGS) entry which is preliminary data.</text>
</comment>
<reference evidence="2 3" key="1">
    <citation type="journal article" date="2021" name="Elife">
        <title>Chloroplast acquisition without the gene transfer in kleptoplastic sea slugs, Plakobranchus ocellatus.</title>
        <authorList>
            <person name="Maeda T."/>
            <person name="Takahashi S."/>
            <person name="Yoshida T."/>
            <person name="Shimamura S."/>
            <person name="Takaki Y."/>
            <person name="Nagai Y."/>
            <person name="Toyoda A."/>
            <person name="Suzuki Y."/>
            <person name="Arimoto A."/>
            <person name="Ishii H."/>
            <person name="Satoh N."/>
            <person name="Nishiyama T."/>
            <person name="Hasebe M."/>
            <person name="Maruyama T."/>
            <person name="Minagawa J."/>
            <person name="Obokata J."/>
            <person name="Shigenobu S."/>
        </authorList>
    </citation>
    <scope>NUCLEOTIDE SEQUENCE [LARGE SCALE GENOMIC DNA]</scope>
</reference>
<gene>
    <name evidence="2" type="ORF">ElyMa_006289600</name>
</gene>
<accession>A0AAV4HDT4</accession>
<proteinExistence type="predicted"/>
<feature type="compositionally biased region" description="Polar residues" evidence="1">
    <location>
        <begin position="74"/>
        <end position="87"/>
    </location>
</feature>
<feature type="region of interest" description="Disordered" evidence="1">
    <location>
        <begin position="68"/>
        <end position="87"/>
    </location>
</feature>
<dbReference type="AlphaFoldDB" id="A0AAV4HDT4"/>
<organism evidence="2 3">
    <name type="scientific">Elysia marginata</name>
    <dbReference type="NCBI Taxonomy" id="1093978"/>
    <lineage>
        <taxon>Eukaryota</taxon>
        <taxon>Metazoa</taxon>
        <taxon>Spiralia</taxon>
        <taxon>Lophotrochozoa</taxon>
        <taxon>Mollusca</taxon>
        <taxon>Gastropoda</taxon>
        <taxon>Heterobranchia</taxon>
        <taxon>Euthyneura</taxon>
        <taxon>Panpulmonata</taxon>
        <taxon>Sacoglossa</taxon>
        <taxon>Placobranchoidea</taxon>
        <taxon>Plakobranchidae</taxon>
        <taxon>Elysia</taxon>
    </lineage>
</organism>
<keyword evidence="3" id="KW-1185">Reference proteome</keyword>